<organism evidence="2 3">
    <name type="scientific">Desulfuromonas acetoxidans (strain DSM 684 / 11070)</name>
    <dbReference type="NCBI Taxonomy" id="281689"/>
    <lineage>
        <taxon>Bacteria</taxon>
        <taxon>Pseudomonadati</taxon>
        <taxon>Thermodesulfobacteriota</taxon>
        <taxon>Desulfuromonadia</taxon>
        <taxon>Desulfuromonadales</taxon>
        <taxon>Desulfuromonadaceae</taxon>
        <taxon>Desulfuromonas</taxon>
    </lineage>
</organism>
<gene>
    <name evidence="2" type="ORF">Dace_1251</name>
</gene>
<feature type="chain" id="PRO_5004192654" description="DUF1573 domain-containing protein" evidence="1">
    <location>
        <begin position="21"/>
        <end position="226"/>
    </location>
</feature>
<dbReference type="Pfam" id="PF14874">
    <property type="entry name" value="PapD-like"/>
    <property type="match status" value="1"/>
</dbReference>
<evidence type="ECO:0000256" key="1">
    <source>
        <dbReference type="SAM" id="SignalP"/>
    </source>
</evidence>
<name>Q1JYC4_DESA6</name>
<feature type="signal peptide" evidence="1">
    <location>
        <begin position="1"/>
        <end position="20"/>
    </location>
</feature>
<evidence type="ECO:0000313" key="2">
    <source>
        <dbReference type="EMBL" id="EAT15282.1"/>
    </source>
</evidence>
<dbReference type="RefSeq" id="WP_006001243.1">
    <property type="nucleotide sequence ID" value="NZ_AAEW02000012.1"/>
</dbReference>
<reference evidence="2" key="2">
    <citation type="submission" date="2006-05" db="EMBL/GenBank/DDBJ databases">
        <title>Sequencing of the draft genome and assembly of Desulfuromonas acetoxidans DSM 684.</title>
        <authorList>
            <consortium name="US DOE Joint Genome Institute (JGI-PGF)"/>
            <person name="Copeland A."/>
            <person name="Lucas S."/>
            <person name="Lapidus A."/>
            <person name="Barry K."/>
            <person name="Detter J.C."/>
            <person name="Glavina del Rio T."/>
            <person name="Hammon N."/>
            <person name="Israni S."/>
            <person name="Dalin E."/>
            <person name="Tice H."/>
            <person name="Bruce D."/>
            <person name="Pitluck S."/>
            <person name="Richardson P."/>
        </authorList>
    </citation>
    <scope>NUCLEOTIDE SEQUENCE [LARGE SCALE GENOMIC DNA]</scope>
    <source>
        <strain evidence="2">DSM 684</strain>
    </source>
</reference>
<accession>Q1JYC4</accession>
<dbReference type="InterPro" id="IPR011467">
    <property type="entry name" value="DUF1573"/>
</dbReference>
<keyword evidence="1" id="KW-0732">Signal</keyword>
<dbReference type="PANTHER" id="PTHR37833:SF1">
    <property type="entry name" value="SIGNAL PEPTIDE PROTEIN"/>
    <property type="match status" value="1"/>
</dbReference>
<dbReference type="AlphaFoldDB" id="Q1JYC4"/>
<dbReference type="InterPro" id="IPR013783">
    <property type="entry name" value="Ig-like_fold"/>
</dbReference>
<dbReference type="OrthoDB" id="5506770at2"/>
<evidence type="ECO:0008006" key="4">
    <source>
        <dbReference type="Google" id="ProtNLM"/>
    </source>
</evidence>
<reference evidence="2" key="1">
    <citation type="submission" date="2006-05" db="EMBL/GenBank/DDBJ databases">
        <title>Annotation of the draft genome assembly of Desulfuromonas acetoxidans DSM 684.</title>
        <authorList>
            <consortium name="US DOE Joint Genome Institute (JGI-ORNL)"/>
            <person name="Larimer F."/>
            <person name="Land M."/>
            <person name="Hauser L."/>
        </authorList>
    </citation>
    <scope>NUCLEOTIDE SEQUENCE [LARGE SCALE GENOMIC DNA]</scope>
    <source>
        <strain evidence="2">DSM 684</strain>
    </source>
</reference>
<proteinExistence type="predicted"/>
<dbReference type="PANTHER" id="PTHR37833">
    <property type="entry name" value="LIPOPROTEIN-RELATED"/>
    <property type="match status" value="1"/>
</dbReference>
<comment type="caution">
    <text evidence="2">The sequence shown here is derived from an EMBL/GenBank/DDBJ whole genome shotgun (WGS) entry which is preliminary data.</text>
</comment>
<evidence type="ECO:0000313" key="3">
    <source>
        <dbReference type="Proteomes" id="UP000005695"/>
    </source>
</evidence>
<dbReference type="Gene3D" id="2.60.40.10">
    <property type="entry name" value="Immunoglobulins"/>
    <property type="match status" value="1"/>
</dbReference>
<protein>
    <recommendedName>
        <fullName evidence="4">DUF1573 domain-containing protein</fullName>
    </recommendedName>
</protein>
<keyword evidence="3" id="KW-1185">Reference proteome</keyword>
<sequence length="226" mass="24733">MYRVLLAVLFVFCWVGVAFSAAQIHVPVSEVDLGVLYSGQKSKHTFVLENHGDQPLVINKVRTSCGCTSAFTRDKVIEPGASTELAVQFNSKNFRGNVLKRIMLFTNDPSGKTELRLRARVLVELALKPARIKLGLVEKGQTLQIPLTLTNLSDLPVADVVVRCTSRLMTVEGLPQQLEPGETVPLNLTVNVPDQPSMRVNGYLLFSGRGHVLNQLRIPVTGTTGS</sequence>
<dbReference type="Proteomes" id="UP000005695">
    <property type="component" value="Unassembled WGS sequence"/>
</dbReference>
<dbReference type="EMBL" id="AAEW02000012">
    <property type="protein sequence ID" value="EAT15282.1"/>
    <property type="molecule type" value="Genomic_DNA"/>
</dbReference>
<dbReference type="Pfam" id="PF07610">
    <property type="entry name" value="DUF1573"/>
    <property type="match status" value="1"/>
</dbReference>